<dbReference type="CDD" id="cd00038">
    <property type="entry name" value="CAP_ED"/>
    <property type="match status" value="1"/>
</dbReference>
<evidence type="ECO:0000313" key="10">
    <source>
        <dbReference type="EMBL" id="UXP31433.1"/>
    </source>
</evidence>
<organism evidence="10 11">
    <name type="scientific">Reichenbachiella agarivorans</name>
    <dbReference type="NCBI Taxonomy" id="2979464"/>
    <lineage>
        <taxon>Bacteria</taxon>
        <taxon>Pseudomonadati</taxon>
        <taxon>Bacteroidota</taxon>
        <taxon>Cytophagia</taxon>
        <taxon>Cytophagales</taxon>
        <taxon>Reichenbachiellaceae</taxon>
        <taxon>Reichenbachiella</taxon>
    </lineage>
</organism>
<dbReference type="PROSITE" id="PS50042">
    <property type="entry name" value="CNMP_BINDING_3"/>
    <property type="match status" value="1"/>
</dbReference>
<accession>A0ABY6CPP3</accession>
<evidence type="ECO:0000259" key="7">
    <source>
        <dbReference type="PROSITE" id="PS50042"/>
    </source>
</evidence>
<dbReference type="SUPFAM" id="SSF51206">
    <property type="entry name" value="cAMP-binding domain-like"/>
    <property type="match status" value="1"/>
</dbReference>
<sequence length="352" mass="39988">MQQILLIEDNDSVRENTAEILELAGYGVLTASNGKEGIEMLRQEIPDLIICDIMMPGLDGYGVLHIVMKNPVTSHIPFIFLTAKAEKSDMRKGMNLGADDYLTKPYDDVELLDAVEARLHRTRHIQKDYETSVSGLDNFFNDAKQIQSLKDLSKEKKLRTYKKKMNLYHQGDFPNHLVYIKSGKVKTYKTNTDSKELITGLFGKEEFLGFNDLITQSDHSEGAMAIEDVEAYFIPKDDFLQLIYKDRSVASSFIKILSKNIKEIEEKMLHLAYNSVRQRVAEALLSVKKNFGDEKDSFSLSREDLSNIVGTSPESVIRTLSDFKNEKLIEIQSNKIKLLNTEGLAIIISRGY</sequence>
<dbReference type="RefSeq" id="WP_262308872.1">
    <property type="nucleotide sequence ID" value="NZ_CP106679.1"/>
</dbReference>
<dbReference type="PROSITE" id="PS50110">
    <property type="entry name" value="RESPONSE_REGULATORY"/>
    <property type="match status" value="1"/>
</dbReference>
<feature type="modified residue" description="4-aspartylphosphate" evidence="6">
    <location>
        <position position="52"/>
    </location>
</feature>
<dbReference type="EMBL" id="CP106679">
    <property type="protein sequence ID" value="UXP31433.1"/>
    <property type="molecule type" value="Genomic_DNA"/>
</dbReference>
<dbReference type="InterPro" id="IPR036390">
    <property type="entry name" value="WH_DNA-bd_sf"/>
</dbReference>
<dbReference type="SMART" id="SM00448">
    <property type="entry name" value="REC"/>
    <property type="match status" value="1"/>
</dbReference>
<dbReference type="Pfam" id="PF00027">
    <property type="entry name" value="cNMP_binding"/>
    <property type="match status" value="1"/>
</dbReference>
<keyword evidence="2" id="KW-0902">Two-component regulatory system</keyword>
<keyword evidence="3" id="KW-0805">Transcription regulation</keyword>
<dbReference type="Gene3D" id="3.40.50.2300">
    <property type="match status" value="1"/>
</dbReference>
<evidence type="ECO:0000259" key="8">
    <source>
        <dbReference type="PROSITE" id="PS50110"/>
    </source>
</evidence>
<dbReference type="InterPro" id="IPR014710">
    <property type="entry name" value="RmlC-like_jellyroll"/>
</dbReference>
<dbReference type="InterPro" id="IPR012318">
    <property type="entry name" value="HTH_CRP"/>
</dbReference>
<dbReference type="Pfam" id="PF00072">
    <property type="entry name" value="Response_reg"/>
    <property type="match status" value="1"/>
</dbReference>
<feature type="domain" description="Cyclic nucleotide-binding" evidence="7">
    <location>
        <begin position="149"/>
        <end position="243"/>
    </location>
</feature>
<evidence type="ECO:0000256" key="5">
    <source>
        <dbReference type="ARBA" id="ARBA00023163"/>
    </source>
</evidence>
<dbReference type="InterPro" id="IPR000595">
    <property type="entry name" value="cNMP-bd_dom"/>
</dbReference>
<dbReference type="InterPro" id="IPR039420">
    <property type="entry name" value="WalR-like"/>
</dbReference>
<keyword evidence="1 6" id="KW-0597">Phosphoprotein</keyword>
<dbReference type="Gene3D" id="2.60.120.10">
    <property type="entry name" value="Jelly Rolls"/>
    <property type="match status" value="1"/>
</dbReference>
<dbReference type="CDD" id="cd17574">
    <property type="entry name" value="REC_OmpR"/>
    <property type="match status" value="1"/>
</dbReference>
<dbReference type="SUPFAM" id="SSF52172">
    <property type="entry name" value="CheY-like"/>
    <property type="match status" value="1"/>
</dbReference>
<dbReference type="SMART" id="SM00100">
    <property type="entry name" value="cNMP"/>
    <property type="match status" value="1"/>
</dbReference>
<dbReference type="InterPro" id="IPR011006">
    <property type="entry name" value="CheY-like_superfamily"/>
</dbReference>
<evidence type="ECO:0000256" key="1">
    <source>
        <dbReference type="ARBA" id="ARBA00022553"/>
    </source>
</evidence>
<evidence type="ECO:0000313" key="11">
    <source>
        <dbReference type="Proteomes" id="UP001065174"/>
    </source>
</evidence>
<dbReference type="InterPro" id="IPR018490">
    <property type="entry name" value="cNMP-bd_dom_sf"/>
</dbReference>
<dbReference type="Proteomes" id="UP001065174">
    <property type="component" value="Chromosome"/>
</dbReference>
<dbReference type="SMART" id="SM00419">
    <property type="entry name" value="HTH_CRP"/>
    <property type="match status" value="1"/>
</dbReference>
<dbReference type="InterPro" id="IPR036388">
    <property type="entry name" value="WH-like_DNA-bd_sf"/>
</dbReference>
<evidence type="ECO:0000256" key="3">
    <source>
        <dbReference type="ARBA" id="ARBA00023015"/>
    </source>
</evidence>
<feature type="domain" description="HTH crp-type" evidence="9">
    <location>
        <begin position="274"/>
        <end position="342"/>
    </location>
</feature>
<evidence type="ECO:0000256" key="4">
    <source>
        <dbReference type="ARBA" id="ARBA00023125"/>
    </source>
</evidence>
<dbReference type="PANTHER" id="PTHR48111">
    <property type="entry name" value="REGULATOR OF RPOS"/>
    <property type="match status" value="1"/>
</dbReference>
<protein>
    <submittedName>
        <fullName evidence="10">Response regulator</fullName>
    </submittedName>
</protein>
<reference evidence="10" key="1">
    <citation type="submission" date="2022-09" db="EMBL/GenBank/DDBJ databases">
        <title>Comparative genomics and taxonomic characterization of three novel marine species of genus Reichenbachiella exhibiting antioxidant and polysaccharide degradation activities.</title>
        <authorList>
            <person name="Muhammad N."/>
            <person name="Lee Y.-J."/>
            <person name="Ko J."/>
            <person name="Kim S.-G."/>
        </authorList>
    </citation>
    <scope>NUCLEOTIDE SEQUENCE</scope>
    <source>
        <strain evidence="10">BKB1-1</strain>
    </source>
</reference>
<keyword evidence="11" id="KW-1185">Reference proteome</keyword>
<evidence type="ECO:0000256" key="6">
    <source>
        <dbReference type="PROSITE-ProRule" id="PRU00169"/>
    </source>
</evidence>
<feature type="domain" description="Response regulatory" evidence="8">
    <location>
        <begin position="3"/>
        <end position="119"/>
    </location>
</feature>
<evidence type="ECO:0000259" key="9">
    <source>
        <dbReference type="PROSITE" id="PS51063"/>
    </source>
</evidence>
<keyword evidence="5" id="KW-0804">Transcription</keyword>
<dbReference type="InterPro" id="IPR001789">
    <property type="entry name" value="Sig_transdc_resp-reg_receiver"/>
</dbReference>
<proteinExistence type="predicted"/>
<gene>
    <name evidence="10" type="ORF">N6H18_13840</name>
</gene>
<dbReference type="SUPFAM" id="SSF46785">
    <property type="entry name" value="Winged helix' DNA-binding domain"/>
    <property type="match status" value="1"/>
</dbReference>
<dbReference type="PROSITE" id="PS51063">
    <property type="entry name" value="HTH_CRP_2"/>
    <property type="match status" value="1"/>
</dbReference>
<keyword evidence="4" id="KW-0238">DNA-binding</keyword>
<dbReference type="PANTHER" id="PTHR48111:SF4">
    <property type="entry name" value="DNA-BINDING DUAL TRANSCRIPTIONAL REGULATOR OMPR"/>
    <property type="match status" value="1"/>
</dbReference>
<dbReference type="Pfam" id="PF13545">
    <property type="entry name" value="HTH_Crp_2"/>
    <property type="match status" value="1"/>
</dbReference>
<dbReference type="Gene3D" id="1.10.10.10">
    <property type="entry name" value="Winged helix-like DNA-binding domain superfamily/Winged helix DNA-binding domain"/>
    <property type="match status" value="1"/>
</dbReference>
<evidence type="ECO:0000256" key="2">
    <source>
        <dbReference type="ARBA" id="ARBA00023012"/>
    </source>
</evidence>
<name>A0ABY6CPP3_9BACT</name>